<evidence type="ECO:0000256" key="9">
    <source>
        <dbReference type="RuleBase" id="RU004973"/>
    </source>
</evidence>
<gene>
    <name evidence="11" type="primary">NCL1_20820</name>
    <name evidence="11" type="ORF">TNCT_25801</name>
</gene>
<evidence type="ECO:0000256" key="1">
    <source>
        <dbReference type="ARBA" id="ARBA00004342"/>
    </source>
</evidence>
<dbReference type="SMART" id="SM01224">
    <property type="entry name" value="G_gamma"/>
    <property type="match status" value="1"/>
</dbReference>
<sequence length="89" mass="10393">MFKDGFVVLTSFFLSSVKEPLKRMSSIQQRRKVVEQLRREASTKRINVSVAVEDLKKYVQEHESEDYILVGFHSQKANPFREKNSCSIL</sequence>
<dbReference type="PRINTS" id="PR00321">
    <property type="entry name" value="GPROTEING"/>
</dbReference>
<evidence type="ECO:0000256" key="6">
    <source>
        <dbReference type="ARBA" id="ARBA00023224"/>
    </source>
</evidence>
<dbReference type="InterPro" id="IPR036284">
    <property type="entry name" value="GGL_sf"/>
</dbReference>
<proteinExistence type="inferred from homology"/>
<dbReference type="InterPro" id="IPR001770">
    <property type="entry name" value="G-protein_gamma"/>
</dbReference>
<evidence type="ECO:0000256" key="8">
    <source>
        <dbReference type="ARBA" id="ARBA00023289"/>
    </source>
</evidence>
<keyword evidence="7 9" id="KW-0449">Lipoprotein</keyword>
<comment type="subcellular location">
    <subcellularLocation>
        <location evidence="1 9">Cell membrane</location>
        <topology evidence="1 9">Lipid-anchor</topology>
        <orientation evidence="1 9">Cytoplasmic side</orientation>
    </subcellularLocation>
</comment>
<dbReference type="PROSITE" id="PS50058">
    <property type="entry name" value="G_PROTEIN_GAMMA"/>
    <property type="match status" value="1"/>
</dbReference>
<evidence type="ECO:0000256" key="5">
    <source>
        <dbReference type="ARBA" id="ARBA00023136"/>
    </source>
</evidence>
<dbReference type="GO" id="GO:0007186">
    <property type="term" value="P:G protein-coupled receptor signaling pathway"/>
    <property type="evidence" value="ECO:0007669"/>
    <property type="project" value="InterPro"/>
</dbReference>
<evidence type="ECO:0000256" key="3">
    <source>
        <dbReference type="ARBA" id="ARBA00022475"/>
    </source>
</evidence>
<comment type="function">
    <text evidence="9">Guanine nucleotide-binding proteins (G proteins) are involved as a modulator or transducer in various transmembrane signaling systems. The beta and gamma chains are required for the GTPase activity, for replacement of GDP by GTP, and for G protein-effector interaction.</text>
</comment>
<keyword evidence="5 9" id="KW-0472">Membrane</keyword>
<keyword evidence="6 9" id="KW-0807">Transducer</keyword>
<name>A0A8X6L0M5_TRICU</name>
<dbReference type="PANTHER" id="PTHR13809">
    <property type="entry name" value="GUANINE NUCLEOTIDE-BINDING PROTEIN GAMMA SUBUNIT"/>
    <property type="match status" value="1"/>
</dbReference>
<dbReference type="CDD" id="cd00068">
    <property type="entry name" value="GGL"/>
    <property type="match status" value="1"/>
</dbReference>
<comment type="similarity">
    <text evidence="2 9">Belongs to the G protein gamma family.</text>
</comment>
<dbReference type="GO" id="GO:0031681">
    <property type="term" value="F:G-protein beta-subunit binding"/>
    <property type="evidence" value="ECO:0007669"/>
    <property type="project" value="InterPro"/>
</dbReference>
<evidence type="ECO:0000256" key="2">
    <source>
        <dbReference type="ARBA" id="ARBA00007431"/>
    </source>
</evidence>
<comment type="caution">
    <text evidence="11">The sequence shown here is derived from an EMBL/GenBank/DDBJ whole genome shotgun (WGS) entry which is preliminary data.</text>
</comment>
<protein>
    <recommendedName>
        <fullName evidence="9">Guanine nucleotide-binding protein subunit gamma</fullName>
    </recommendedName>
</protein>
<keyword evidence="4" id="KW-0488">Methylation</keyword>
<dbReference type="Proteomes" id="UP000887116">
    <property type="component" value="Unassembled WGS sequence"/>
</dbReference>
<dbReference type="OrthoDB" id="6264244at2759"/>
<accession>A0A8X6L0M5</accession>
<dbReference type="FunFam" id="4.10.260.10:FF:000001">
    <property type="entry name" value="Guanine nucleotide-binding protein subunit gamma"/>
    <property type="match status" value="1"/>
</dbReference>
<evidence type="ECO:0000256" key="7">
    <source>
        <dbReference type="ARBA" id="ARBA00023288"/>
    </source>
</evidence>
<keyword evidence="8" id="KW-0636">Prenylation</keyword>
<dbReference type="Pfam" id="PF00631">
    <property type="entry name" value="G-gamma"/>
    <property type="match status" value="1"/>
</dbReference>
<dbReference type="GO" id="GO:0005834">
    <property type="term" value="C:heterotrimeric G-protein complex"/>
    <property type="evidence" value="ECO:0007669"/>
    <property type="project" value="InterPro"/>
</dbReference>
<dbReference type="EMBL" id="BMAO01013813">
    <property type="protein sequence ID" value="GFQ91096.1"/>
    <property type="molecule type" value="Genomic_DNA"/>
</dbReference>
<dbReference type="AlphaFoldDB" id="A0A8X6L0M5"/>
<feature type="domain" description="G protein gamma" evidence="10">
    <location>
        <begin position="23"/>
        <end position="89"/>
    </location>
</feature>
<reference evidence="11" key="1">
    <citation type="submission" date="2020-07" db="EMBL/GenBank/DDBJ databases">
        <title>Multicomponent nature underlies the extraordinary mechanical properties of spider dragline silk.</title>
        <authorList>
            <person name="Kono N."/>
            <person name="Nakamura H."/>
            <person name="Mori M."/>
            <person name="Yoshida Y."/>
            <person name="Ohtoshi R."/>
            <person name="Malay A.D."/>
            <person name="Moran D.A.P."/>
            <person name="Tomita M."/>
            <person name="Numata K."/>
            <person name="Arakawa K."/>
        </authorList>
    </citation>
    <scope>NUCLEOTIDE SEQUENCE</scope>
</reference>
<evidence type="ECO:0000313" key="11">
    <source>
        <dbReference type="EMBL" id="GFQ91096.1"/>
    </source>
</evidence>
<dbReference type="Gene3D" id="4.10.260.10">
    <property type="entry name" value="Transducin (heterotrimeric G protein), gamma chain"/>
    <property type="match status" value="1"/>
</dbReference>
<dbReference type="SMART" id="SM00224">
    <property type="entry name" value="GGL"/>
    <property type="match status" value="1"/>
</dbReference>
<dbReference type="InterPro" id="IPR015898">
    <property type="entry name" value="G-protein_gamma-like_dom"/>
</dbReference>
<evidence type="ECO:0000256" key="4">
    <source>
        <dbReference type="ARBA" id="ARBA00022481"/>
    </source>
</evidence>
<organism evidence="11 12">
    <name type="scientific">Trichonephila clavata</name>
    <name type="common">Joro spider</name>
    <name type="synonym">Nephila clavata</name>
    <dbReference type="NCBI Taxonomy" id="2740835"/>
    <lineage>
        <taxon>Eukaryota</taxon>
        <taxon>Metazoa</taxon>
        <taxon>Ecdysozoa</taxon>
        <taxon>Arthropoda</taxon>
        <taxon>Chelicerata</taxon>
        <taxon>Arachnida</taxon>
        <taxon>Araneae</taxon>
        <taxon>Araneomorphae</taxon>
        <taxon>Entelegynae</taxon>
        <taxon>Araneoidea</taxon>
        <taxon>Nephilidae</taxon>
        <taxon>Trichonephila</taxon>
    </lineage>
</organism>
<keyword evidence="3 9" id="KW-1003">Cell membrane</keyword>
<evidence type="ECO:0000259" key="10">
    <source>
        <dbReference type="PROSITE" id="PS50058"/>
    </source>
</evidence>
<keyword evidence="12" id="KW-1185">Reference proteome</keyword>
<comment type="subunit">
    <text evidence="9">G proteins are composed of 3 units; alpha, beta and gamma.</text>
</comment>
<dbReference type="SUPFAM" id="SSF48670">
    <property type="entry name" value="Transducin (heterotrimeric G protein), gamma chain"/>
    <property type="match status" value="1"/>
</dbReference>
<evidence type="ECO:0000313" key="12">
    <source>
        <dbReference type="Proteomes" id="UP000887116"/>
    </source>
</evidence>